<keyword evidence="4" id="KW-1185">Reference proteome</keyword>
<dbReference type="InterPro" id="IPR023393">
    <property type="entry name" value="START-like_dom_sf"/>
</dbReference>
<dbReference type="Proteomes" id="UP000318102">
    <property type="component" value="Unassembled WGS sequence"/>
</dbReference>
<proteinExistence type="inferred from homology"/>
<dbReference type="CDD" id="cd08893">
    <property type="entry name" value="SRPBCC_CalC_Aha1-like_GntR-HTH"/>
    <property type="match status" value="1"/>
</dbReference>
<accession>A0A559J1J0</accession>
<dbReference type="InterPro" id="IPR013538">
    <property type="entry name" value="ASHA1/2-like_C"/>
</dbReference>
<evidence type="ECO:0000313" key="3">
    <source>
        <dbReference type="EMBL" id="TVX93713.1"/>
    </source>
</evidence>
<name>A0A559J1J0_9BACL</name>
<dbReference type="Pfam" id="PF08327">
    <property type="entry name" value="AHSA1"/>
    <property type="match status" value="1"/>
</dbReference>
<dbReference type="Gene3D" id="3.30.530.20">
    <property type="match status" value="1"/>
</dbReference>
<dbReference type="AlphaFoldDB" id="A0A559J1J0"/>
<dbReference type="EMBL" id="VNJK01000001">
    <property type="protein sequence ID" value="TVX93713.1"/>
    <property type="molecule type" value="Genomic_DNA"/>
</dbReference>
<dbReference type="RefSeq" id="WP_144990463.1">
    <property type="nucleotide sequence ID" value="NZ_VNJK01000001.1"/>
</dbReference>
<evidence type="ECO:0000259" key="2">
    <source>
        <dbReference type="Pfam" id="PF08327"/>
    </source>
</evidence>
<evidence type="ECO:0000313" key="4">
    <source>
        <dbReference type="Proteomes" id="UP000318102"/>
    </source>
</evidence>
<feature type="domain" description="Activator of Hsp90 ATPase homologue 1/2-like C-terminal" evidence="2">
    <location>
        <begin position="11"/>
        <end position="140"/>
    </location>
</feature>
<comment type="caution">
    <text evidence="3">The sequence shown here is derived from an EMBL/GenBank/DDBJ whole genome shotgun (WGS) entry which is preliminary data.</text>
</comment>
<protein>
    <submittedName>
        <fullName evidence="3">Polyketide cyclase</fullName>
    </submittedName>
</protein>
<comment type="similarity">
    <text evidence="1">Belongs to the AHA1 family.</text>
</comment>
<reference evidence="3 4" key="1">
    <citation type="submission" date="2019-07" db="EMBL/GenBank/DDBJ databases">
        <authorList>
            <person name="Kim J."/>
        </authorList>
    </citation>
    <scope>NUCLEOTIDE SEQUENCE [LARGE SCALE GENOMIC DNA]</scope>
    <source>
        <strain evidence="3 4">N4</strain>
    </source>
</reference>
<organism evidence="3 4">
    <name type="scientific">Paenibacillus agilis</name>
    <dbReference type="NCBI Taxonomy" id="3020863"/>
    <lineage>
        <taxon>Bacteria</taxon>
        <taxon>Bacillati</taxon>
        <taxon>Bacillota</taxon>
        <taxon>Bacilli</taxon>
        <taxon>Bacillales</taxon>
        <taxon>Paenibacillaceae</taxon>
        <taxon>Paenibacillus</taxon>
    </lineage>
</organism>
<dbReference type="SUPFAM" id="SSF55961">
    <property type="entry name" value="Bet v1-like"/>
    <property type="match status" value="1"/>
</dbReference>
<sequence>MDLTFNFYIGATPEEVWQILVSDEGVKQTFYGCTLQSTFEIGSDYAYVGPGNDGDDTVHVYGKILALEKNRTFSYTEHAGPSYRANHAELETRVTFTLELVGACTKLTLVHDHWPVDHPSYANSQQHWPMILSNIKSYAETGKTLDFGF</sequence>
<evidence type="ECO:0000256" key="1">
    <source>
        <dbReference type="ARBA" id="ARBA00006817"/>
    </source>
</evidence>
<gene>
    <name evidence="3" type="ORF">FPZ44_11980</name>
</gene>
<dbReference type="OrthoDB" id="9800600at2"/>